<dbReference type="AlphaFoldDB" id="A0A7M7NZT3"/>
<reference evidence="4" key="2">
    <citation type="submission" date="2021-01" db="UniProtKB">
        <authorList>
            <consortium name="EnsemblMetazoa"/>
        </authorList>
    </citation>
    <scope>IDENTIFICATION</scope>
</reference>
<dbReference type="GO" id="GO:0003723">
    <property type="term" value="F:RNA binding"/>
    <property type="evidence" value="ECO:0000318"/>
    <property type="project" value="GO_Central"/>
</dbReference>
<keyword evidence="2 3" id="KW-0040">ANK repeat</keyword>
<dbReference type="InterPro" id="IPR036770">
    <property type="entry name" value="Ankyrin_rpt-contain_sf"/>
</dbReference>
<dbReference type="EnsemblMetazoa" id="XM_030988144">
    <property type="protein sequence ID" value="XP_030844004"/>
    <property type="gene ID" value="LOC753213"/>
</dbReference>
<accession>A0A7M7NZT3</accession>
<dbReference type="SUPFAM" id="SSF48403">
    <property type="entry name" value="Ankyrin repeat"/>
    <property type="match status" value="1"/>
</dbReference>
<dbReference type="GO" id="GO:0006396">
    <property type="term" value="P:RNA processing"/>
    <property type="evidence" value="ECO:0000318"/>
    <property type="project" value="GO_Central"/>
</dbReference>
<reference evidence="5" key="1">
    <citation type="submission" date="2015-02" db="EMBL/GenBank/DDBJ databases">
        <title>Genome sequencing for Strongylocentrotus purpuratus.</title>
        <authorList>
            <person name="Murali S."/>
            <person name="Liu Y."/>
            <person name="Vee V."/>
            <person name="English A."/>
            <person name="Wang M."/>
            <person name="Skinner E."/>
            <person name="Han Y."/>
            <person name="Muzny D.M."/>
            <person name="Worley K.C."/>
            <person name="Gibbs R.A."/>
        </authorList>
    </citation>
    <scope>NUCLEOTIDE SEQUENCE</scope>
</reference>
<keyword evidence="5" id="KW-1185">Reference proteome</keyword>
<protein>
    <submittedName>
        <fullName evidence="4">Uncharacterized protein</fullName>
    </submittedName>
</protein>
<keyword evidence="1" id="KW-0677">Repeat</keyword>
<proteinExistence type="predicted"/>
<dbReference type="SMART" id="SM00248">
    <property type="entry name" value="ANK"/>
    <property type="match status" value="3"/>
</dbReference>
<dbReference type="OrthoDB" id="19014at2759"/>
<dbReference type="RefSeq" id="XP_030844004.1">
    <property type="nucleotide sequence ID" value="XM_030988144.1"/>
</dbReference>
<dbReference type="InParanoid" id="A0A7M7NZT3"/>
<evidence type="ECO:0000256" key="2">
    <source>
        <dbReference type="ARBA" id="ARBA00023043"/>
    </source>
</evidence>
<organism evidence="4 5">
    <name type="scientific">Strongylocentrotus purpuratus</name>
    <name type="common">Purple sea urchin</name>
    <dbReference type="NCBI Taxonomy" id="7668"/>
    <lineage>
        <taxon>Eukaryota</taxon>
        <taxon>Metazoa</taxon>
        <taxon>Echinodermata</taxon>
        <taxon>Eleutherozoa</taxon>
        <taxon>Echinozoa</taxon>
        <taxon>Echinoidea</taxon>
        <taxon>Euechinoidea</taxon>
        <taxon>Echinacea</taxon>
        <taxon>Camarodonta</taxon>
        <taxon>Echinidea</taxon>
        <taxon>Strongylocentrotidae</taxon>
        <taxon>Strongylocentrotus</taxon>
    </lineage>
</organism>
<name>A0A7M7NZT3_STRPU</name>
<dbReference type="PANTHER" id="PTHR24141">
    <property type="entry name" value="2-5A-DEPENDENT RIBONUCLEASE"/>
    <property type="match status" value="1"/>
</dbReference>
<evidence type="ECO:0000256" key="1">
    <source>
        <dbReference type="ARBA" id="ARBA00022737"/>
    </source>
</evidence>
<dbReference type="PANTHER" id="PTHR24141:SF1">
    <property type="entry name" value="2-5A-DEPENDENT RIBONUCLEASE"/>
    <property type="match status" value="1"/>
</dbReference>
<dbReference type="KEGG" id="spu:753213"/>
<dbReference type="GO" id="GO:0004540">
    <property type="term" value="F:RNA nuclease activity"/>
    <property type="evidence" value="ECO:0000318"/>
    <property type="project" value="GO_Central"/>
</dbReference>
<sequence>MSGKQVVLQVWRTEINIFMSQGADVNEGDNDGWTALHRAAQKGHLDVTKYLISQGADVNKLTQNDLTDIRLAIQHGNTSIIEKLVSEGADLNVQSTDGQTCLHEAIRLCYKSVNIVQKTATLTKISDEYYKGELSPEKALVFYLLENGAETDVRDIAGKLPIQYAKDEVIKHMILSR</sequence>
<dbReference type="PROSITE" id="PS50297">
    <property type="entry name" value="ANK_REP_REGION"/>
    <property type="match status" value="2"/>
</dbReference>
<dbReference type="Proteomes" id="UP000007110">
    <property type="component" value="Unassembled WGS sequence"/>
</dbReference>
<dbReference type="InterPro" id="IPR002110">
    <property type="entry name" value="Ankyrin_rpt"/>
</dbReference>
<feature type="repeat" description="ANK" evidence="3">
    <location>
        <begin position="64"/>
        <end position="96"/>
    </location>
</feature>
<dbReference type="GeneID" id="753213"/>
<evidence type="ECO:0000313" key="4">
    <source>
        <dbReference type="EnsemblMetazoa" id="XP_030844004"/>
    </source>
</evidence>
<evidence type="ECO:0000256" key="3">
    <source>
        <dbReference type="PROSITE-ProRule" id="PRU00023"/>
    </source>
</evidence>
<feature type="repeat" description="ANK" evidence="3">
    <location>
        <begin position="31"/>
        <end position="63"/>
    </location>
</feature>
<dbReference type="Pfam" id="PF00023">
    <property type="entry name" value="Ank"/>
    <property type="match status" value="2"/>
</dbReference>
<dbReference type="PROSITE" id="PS50088">
    <property type="entry name" value="ANK_REPEAT"/>
    <property type="match status" value="2"/>
</dbReference>
<evidence type="ECO:0000313" key="5">
    <source>
        <dbReference type="Proteomes" id="UP000007110"/>
    </source>
</evidence>
<dbReference type="Gene3D" id="1.25.40.20">
    <property type="entry name" value="Ankyrin repeat-containing domain"/>
    <property type="match status" value="1"/>
</dbReference>
<dbReference type="PRINTS" id="PR01415">
    <property type="entry name" value="ANKYRIN"/>
</dbReference>